<evidence type="ECO:0000256" key="4">
    <source>
        <dbReference type="ARBA" id="ARBA00022692"/>
    </source>
</evidence>
<accession>A0A267H5R1</accession>
<dbReference type="OrthoDB" id="10035043at2759"/>
<dbReference type="Pfam" id="PF08449">
    <property type="entry name" value="UAA"/>
    <property type="match status" value="1"/>
</dbReference>
<feature type="transmembrane region" description="Helical" evidence="9">
    <location>
        <begin position="394"/>
        <end position="414"/>
    </location>
</feature>
<evidence type="ECO:0000256" key="5">
    <source>
        <dbReference type="ARBA" id="ARBA00022989"/>
    </source>
</evidence>
<dbReference type="InterPro" id="IPR013657">
    <property type="entry name" value="SCL35B1-4/HUT1"/>
</dbReference>
<evidence type="ECO:0000256" key="2">
    <source>
        <dbReference type="ARBA" id="ARBA00010694"/>
    </source>
</evidence>
<dbReference type="PANTHER" id="PTHR10778">
    <property type="entry name" value="SOLUTE CARRIER FAMILY 35 MEMBER B"/>
    <property type="match status" value="1"/>
</dbReference>
<dbReference type="Proteomes" id="UP000215902">
    <property type="component" value="Unassembled WGS sequence"/>
</dbReference>
<dbReference type="GO" id="GO:0005789">
    <property type="term" value="C:endoplasmic reticulum membrane"/>
    <property type="evidence" value="ECO:0007669"/>
    <property type="project" value="TreeGrafter"/>
</dbReference>
<dbReference type="PANTHER" id="PTHR10778:SF13">
    <property type="entry name" value="ADENOSINE 3'-PHOSPHO 5'-PHOSPHOSULFATE TRANSPORTER 1"/>
    <property type="match status" value="1"/>
</dbReference>
<keyword evidence="5 9" id="KW-1133">Transmembrane helix</keyword>
<feature type="transmembrane region" description="Helical" evidence="9">
    <location>
        <begin position="29"/>
        <end position="47"/>
    </location>
</feature>
<name>A0A267H5R1_9PLAT</name>
<comment type="similarity">
    <text evidence="2">Belongs to the nucleotide-sugar transporter family. SLC35B subfamily.</text>
</comment>
<proteinExistence type="inferred from homology"/>
<evidence type="ECO:0000256" key="9">
    <source>
        <dbReference type="SAM" id="Phobius"/>
    </source>
</evidence>
<evidence type="ECO:0000256" key="8">
    <source>
        <dbReference type="SAM" id="MobiDB-lite"/>
    </source>
</evidence>
<comment type="subcellular location">
    <subcellularLocation>
        <location evidence="1">Membrane</location>
        <topology evidence="1">Multi-pass membrane protein</topology>
    </subcellularLocation>
</comment>
<feature type="transmembrane region" description="Helical" evidence="9">
    <location>
        <begin position="339"/>
        <end position="360"/>
    </location>
</feature>
<dbReference type="STRING" id="282301.A0A267H5R1"/>
<reference evidence="10 11" key="1">
    <citation type="submission" date="2017-06" db="EMBL/GenBank/DDBJ databases">
        <title>A platform for efficient transgenesis in Macrostomum lignano, a flatworm model organism for stem cell research.</title>
        <authorList>
            <person name="Berezikov E."/>
        </authorList>
    </citation>
    <scope>NUCLEOTIDE SEQUENCE [LARGE SCALE GENOMIC DNA]</scope>
    <source>
        <strain evidence="10">DV1</strain>
        <tissue evidence="10">Whole organism</tissue>
    </source>
</reference>
<gene>
    <name evidence="10" type="ORF">BOX15_Mlig013980g1</name>
</gene>
<keyword evidence="4 9" id="KW-0812">Transmembrane</keyword>
<keyword evidence="3" id="KW-0813">Transport</keyword>
<evidence type="ECO:0000256" key="7">
    <source>
        <dbReference type="ARBA" id="ARBA00039668"/>
    </source>
</evidence>
<dbReference type="EMBL" id="NIVC01000023">
    <property type="protein sequence ID" value="PAA93616.1"/>
    <property type="molecule type" value="Genomic_DNA"/>
</dbReference>
<keyword evidence="6 9" id="KW-0472">Membrane</keyword>
<organism evidence="10 11">
    <name type="scientific">Macrostomum lignano</name>
    <dbReference type="NCBI Taxonomy" id="282301"/>
    <lineage>
        <taxon>Eukaryota</taxon>
        <taxon>Metazoa</taxon>
        <taxon>Spiralia</taxon>
        <taxon>Lophotrochozoa</taxon>
        <taxon>Platyhelminthes</taxon>
        <taxon>Rhabditophora</taxon>
        <taxon>Macrostomorpha</taxon>
        <taxon>Macrostomida</taxon>
        <taxon>Macrostomidae</taxon>
        <taxon>Macrostomum</taxon>
    </lineage>
</organism>
<feature type="region of interest" description="Disordered" evidence="8">
    <location>
        <begin position="64"/>
        <end position="84"/>
    </location>
</feature>
<evidence type="ECO:0000256" key="6">
    <source>
        <dbReference type="ARBA" id="ARBA00023136"/>
    </source>
</evidence>
<comment type="caution">
    <text evidence="10">The sequence shown here is derived from an EMBL/GenBank/DDBJ whole genome shotgun (WGS) entry which is preliminary data.</text>
</comment>
<evidence type="ECO:0000256" key="1">
    <source>
        <dbReference type="ARBA" id="ARBA00004141"/>
    </source>
</evidence>
<dbReference type="GO" id="GO:0046964">
    <property type="term" value="F:3'-phosphoadenosine 5'-phosphosulfate transmembrane transporter activity"/>
    <property type="evidence" value="ECO:0007669"/>
    <property type="project" value="TreeGrafter"/>
</dbReference>
<evidence type="ECO:0000313" key="11">
    <source>
        <dbReference type="Proteomes" id="UP000215902"/>
    </source>
</evidence>
<dbReference type="GO" id="GO:0000139">
    <property type="term" value="C:Golgi membrane"/>
    <property type="evidence" value="ECO:0007669"/>
    <property type="project" value="TreeGrafter"/>
</dbReference>
<evidence type="ECO:0000256" key="3">
    <source>
        <dbReference type="ARBA" id="ARBA00022448"/>
    </source>
</evidence>
<evidence type="ECO:0000313" key="10">
    <source>
        <dbReference type="EMBL" id="PAA93616.1"/>
    </source>
</evidence>
<keyword evidence="11" id="KW-1185">Reference proteome</keyword>
<protein>
    <recommendedName>
        <fullName evidence="7">Adenosine 3'-phospho 5'-phosphosulfate transporter 1</fullName>
    </recommendedName>
</protein>
<dbReference type="AlphaFoldDB" id="A0A267H5R1"/>
<sequence length="434" mass="47031">MDRNKKYQSTAFAIANTGYIGQWWWLGKLVANLFGYATVLLAIYFAVQFWKQYCNSQHDGNSNKTVQSGSAEAKGPTKESAAVENSPNSVSNICRLVGCFLGLQAAYLTWGVLQEQVMTTVYHAGDGTAGAGEKFTDSQFLVFTNRLLAGCVATCLLVTCRLVRGDNSSTSAVETEASVLDYAYCSLSNVLSAWCQYEALLFVSFPTQVLAKACKIVPVMLMGKLVSRRTYRLDEYGTAVLISAGTSIFLLSSSSKSSVRHHQSVSGDSLSGSALLAGYMLFDSFTSTWQSRLFVRHGLTPLQLMAGTSLLSAAFTVTTQLQQGTLPAALAFAARHPRFLGHVTLLSVCSAVGQLLIFYTIERFGPVTFSVIMTVRQAFAILLSCLLFGHPFGGVWGCLGLAGVFLALFLRICLSQRAKKRSREDESRSGLVPA</sequence>